<dbReference type="GO" id="GO:0042773">
    <property type="term" value="P:ATP synthesis coupled electron transport"/>
    <property type="evidence" value="ECO:0007669"/>
    <property type="project" value="InterPro"/>
</dbReference>
<dbReference type="AlphaFoldDB" id="A0A0U3UTC6"/>
<keyword evidence="11 16" id="KW-0520">NAD</keyword>
<evidence type="ECO:0000256" key="6">
    <source>
        <dbReference type="ARBA" id="ARBA00022692"/>
    </source>
</evidence>
<keyword evidence="4 16" id="KW-0813">Transport</keyword>
<keyword evidence="13 16" id="KW-0496">Mitochondrion</keyword>
<comment type="subcellular location">
    <subcellularLocation>
        <location evidence="1">Mitochondrion inner membrane</location>
        <topology evidence="1">Multi-pass membrane protein</topology>
    </subcellularLocation>
</comment>
<evidence type="ECO:0000256" key="4">
    <source>
        <dbReference type="ARBA" id="ARBA00022448"/>
    </source>
</evidence>
<dbReference type="GeneID" id="26889457"/>
<sequence length="605" mass="66443">MDLPLILNTFMLLTLASLTTPILFPLLSDSLKNTPTIITNTVKTSFLISLVPMTIYIHSGTESLTSIWEWKFIMNFKIPISLKMDFYSLTFFPIALFVSWSILQFATWYMASDPYITKFFTYLLFFLIAMLILIIANNLFVLFIGWEGVGIMSFLLISWWHGRAEANTAALQAILYNRVGDVGLIMCMAWLAYTMNTWEIHQLPSTSQTPTLPLLGLILAATGKSAQFGLHPWLPAAMEGPTPVSALLHSSTMVVAGIFLLIRTHPLFNNNQTALTLCLCLGALSTLFAATCALTQNDIKKIIAFSTSSQLGLMMVTIGLNLPELAFLHISTHAFFKAMLFLCSGSIIHSLNGEQDIRKMGGLQKMLPTTTSCLTIGNLALMGTPFLAGFYSKDQIIESLNTSYLNTWALLLTLLATSFTAVYTIRMTVLVQTGFVRIQPLAPINENDPAVTSPITRLALGSIMAGFIITSYILPTKTPPTTMPLSIKMTAMVVTALGIAMALEISKTTQMHILTKQTTLSNFSTSLGYFNPLVHRLSMTKFLGGGQKIASHLIDLSWYKMLGPEGLASLQLAASKISTTLHSGLIKAYMGSFALSILIILMSMH</sequence>
<accession>A0A0U3UTC6</accession>
<evidence type="ECO:0000313" key="20">
    <source>
        <dbReference type="EMBL" id="ALV90079.1"/>
    </source>
</evidence>
<keyword evidence="10 16" id="KW-1133">Transmembrane helix</keyword>
<dbReference type="InterPro" id="IPR001516">
    <property type="entry name" value="Proton_antipo_N"/>
</dbReference>
<gene>
    <name evidence="20" type="primary">ND5</name>
</gene>
<evidence type="ECO:0000256" key="7">
    <source>
        <dbReference type="ARBA" id="ARBA00022792"/>
    </source>
</evidence>
<evidence type="ECO:0000259" key="19">
    <source>
        <dbReference type="Pfam" id="PF06455"/>
    </source>
</evidence>
<evidence type="ECO:0000256" key="16">
    <source>
        <dbReference type="RuleBase" id="RU003404"/>
    </source>
</evidence>
<comment type="catalytic activity">
    <reaction evidence="15 16">
        <text>a ubiquinone + NADH + 5 H(+)(in) = a ubiquinol + NAD(+) + 4 H(+)(out)</text>
        <dbReference type="Rhea" id="RHEA:29091"/>
        <dbReference type="Rhea" id="RHEA-COMP:9565"/>
        <dbReference type="Rhea" id="RHEA-COMP:9566"/>
        <dbReference type="ChEBI" id="CHEBI:15378"/>
        <dbReference type="ChEBI" id="CHEBI:16389"/>
        <dbReference type="ChEBI" id="CHEBI:17976"/>
        <dbReference type="ChEBI" id="CHEBI:57540"/>
        <dbReference type="ChEBI" id="CHEBI:57945"/>
        <dbReference type="EC" id="7.1.1.2"/>
    </reaction>
</comment>
<feature type="transmembrane region" description="Helical" evidence="16">
    <location>
        <begin position="486"/>
        <end position="506"/>
    </location>
</feature>
<feature type="domain" description="NADH:quinone oxidoreductase/Mrp antiporter transmembrane" evidence="17">
    <location>
        <begin position="136"/>
        <end position="416"/>
    </location>
</feature>
<keyword evidence="5" id="KW-0679">Respiratory chain</keyword>
<dbReference type="InterPro" id="IPR001750">
    <property type="entry name" value="ND/Mrp_TM"/>
</dbReference>
<feature type="transmembrane region" description="Helical" evidence="16">
    <location>
        <begin position="142"/>
        <end position="162"/>
    </location>
</feature>
<feature type="transmembrane region" description="Helical" evidence="16">
    <location>
        <begin position="455"/>
        <end position="474"/>
    </location>
</feature>
<dbReference type="PANTHER" id="PTHR42829:SF2">
    <property type="entry name" value="NADH-UBIQUINONE OXIDOREDUCTASE CHAIN 5"/>
    <property type="match status" value="1"/>
</dbReference>
<dbReference type="CTD" id="4540"/>
<reference evidence="20" key="1">
    <citation type="journal article" date="2015" name="Mitochondrial DNA">
        <title>Sequence and analysis of the complete mitochondrial genome of the Saxaul Sparrow, Passer ammodendri (Passeriformes, Passeridae).</title>
        <authorList>
            <person name="Fan Y."/>
            <person name="Bao X."/>
            <person name="Liu F."/>
            <person name="Li J."/>
            <person name="Yao X."/>
        </authorList>
    </citation>
    <scope>NUCLEOTIDE SEQUENCE</scope>
</reference>
<dbReference type="GO" id="GO:0005743">
    <property type="term" value="C:mitochondrial inner membrane"/>
    <property type="evidence" value="ECO:0007669"/>
    <property type="project" value="UniProtKB-SubCell"/>
</dbReference>
<dbReference type="EMBL" id="KT895996">
    <property type="protein sequence ID" value="ALV90079.1"/>
    <property type="molecule type" value="Genomic_DNA"/>
</dbReference>
<evidence type="ECO:0000256" key="11">
    <source>
        <dbReference type="ARBA" id="ARBA00023027"/>
    </source>
</evidence>
<dbReference type="GO" id="GO:0015990">
    <property type="term" value="P:electron transport coupled proton transport"/>
    <property type="evidence" value="ECO:0007669"/>
    <property type="project" value="TreeGrafter"/>
</dbReference>
<feature type="transmembrane region" description="Helical" evidence="16">
    <location>
        <begin position="585"/>
        <end position="604"/>
    </location>
</feature>
<evidence type="ECO:0000259" key="18">
    <source>
        <dbReference type="Pfam" id="PF00662"/>
    </source>
</evidence>
<evidence type="ECO:0000256" key="8">
    <source>
        <dbReference type="ARBA" id="ARBA00022967"/>
    </source>
</evidence>
<keyword evidence="8" id="KW-1278">Translocase</keyword>
<dbReference type="InterPro" id="IPR018393">
    <property type="entry name" value="NADHpl_OxRdtase_5_subgr"/>
</dbReference>
<feature type="transmembrane region" description="Helical" evidence="16">
    <location>
        <begin position="6"/>
        <end position="28"/>
    </location>
</feature>
<feature type="domain" description="NADH dehydrogenase subunit 5 C-terminal" evidence="19">
    <location>
        <begin position="423"/>
        <end position="604"/>
    </location>
</feature>
<dbReference type="PRINTS" id="PR01434">
    <property type="entry name" value="NADHDHGNASE5"/>
</dbReference>
<keyword evidence="9" id="KW-0249">Electron transport</keyword>
<dbReference type="RefSeq" id="YP_009231375.1">
    <property type="nucleotide sequence ID" value="NC_029344.1"/>
</dbReference>
<feature type="transmembrane region" description="Helical" evidence="16">
    <location>
        <begin position="246"/>
        <end position="262"/>
    </location>
</feature>
<dbReference type="InterPro" id="IPR010934">
    <property type="entry name" value="NADH_DH_su5_C"/>
</dbReference>
<dbReference type="PANTHER" id="PTHR42829">
    <property type="entry name" value="NADH-UBIQUINONE OXIDOREDUCTASE CHAIN 5"/>
    <property type="match status" value="1"/>
</dbReference>
<dbReference type="InterPro" id="IPR003945">
    <property type="entry name" value="NU5C-like"/>
</dbReference>
<dbReference type="GO" id="GO:0003954">
    <property type="term" value="F:NADH dehydrogenase activity"/>
    <property type="evidence" value="ECO:0007669"/>
    <property type="project" value="TreeGrafter"/>
</dbReference>
<keyword evidence="7" id="KW-0999">Mitochondrion inner membrane</keyword>
<feature type="transmembrane region" description="Helical" evidence="16">
    <location>
        <begin position="174"/>
        <end position="193"/>
    </location>
</feature>
<name>A0A0U3UTC6_PASAM</name>
<evidence type="ECO:0000259" key="17">
    <source>
        <dbReference type="Pfam" id="PF00361"/>
    </source>
</evidence>
<evidence type="ECO:0000256" key="2">
    <source>
        <dbReference type="ARBA" id="ARBA00012944"/>
    </source>
</evidence>
<evidence type="ECO:0000256" key="5">
    <source>
        <dbReference type="ARBA" id="ARBA00022660"/>
    </source>
</evidence>
<dbReference type="GO" id="GO:0008137">
    <property type="term" value="F:NADH dehydrogenase (ubiquinone) activity"/>
    <property type="evidence" value="ECO:0007669"/>
    <property type="project" value="UniProtKB-EC"/>
</dbReference>
<organism evidence="20">
    <name type="scientific">Passer ammodendri</name>
    <name type="common">Saxaul sparrow</name>
    <dbReference type="NCBI Taxonomy" id="150914"/>
    <lineage>
        <taxon>Eukaryota</taxon>
        <taxon>Metazoa</taxon>
        <taxon>Chordata</taxon>
        <taxon>Craniata</taxon>
        <taxon>Vertebrata</taxon>
        <taxon>Euteleostomi</taxon>
        <taxon>Archelosauria</taxon>
        <taxon>Archosauria</taxon>
        <taxon>Dinosauria</taxon>
        <taxon>Saurischia</taxon>
        <taxon>Theropoda</taxon>
        <taxon>Coelurosauria</taxon>
        <taxon>Aves</taxon>
        <taxon>Neognathae</taxon>
        <taxon>Neoaves</taxon>
        <taxon>Telluraves</taxon>
        <taxon>Australaves</taxon>
        <taxon>Passeriformes</taxon>
        <taxon>Passeroidea</taxon>
        <taxon>Passeridae</taxon>
        <taxon>Passer</taxon>
    </lineage>
</organism>
<dbReference type="Pfam" id="PF00662">
    <property type="entry name" value="Proton_antipo_N"/>
    <property type="match status" value="1"/>
</dbReference>
<proteinExistence type="inferred from homology"/>
<feature type="transmembrane region" description="Helical" evidence="16">
    <location>
        <begin position="302"/>
        <end position="322"/>
    </location>
</feature>
<evidence type="ECO:0000256" key="1">
    <source>
        <dbReference type="ARBA" id="ARBA00004448"/>
    </source>
</evidence>
<feature type="transmembrane region" description="Helical" evidence="16">
    <location>
        <begin position="373"/>
        <end position="392"/>
    </location>
</feature>
<keyword evidence="14 16" id="KW-0472">Membrane</keyword>
<keyword evidence="6 16" id="KW-0812">Transmembrane</keyword>
<dbReference type="Pfam" id="PF00361">
    <property type="entry name" value="Proton_antipo_M"/>
    <property type="match status" value="1"/>
</dbReference>
<dbReference type="EC" id="7.1.1.2" evidence="2 16"/>
<protein>
    <recommendedName>
        <fullName evidence="3 16">NADH-ubiquinone oxidoreductase chain 5</fullName>
        <ecNumber evidence="2 16">7.1.1.2</ecNumber>
    </recommendedName>
</protein>
<geneLocation type="mitochondrion" evidence="20"/>
<evidence type="ECO:0000256" key="3">
    <source>
        <dbReference type="ARBA" id="ARBA00021096"/>
    </source>
</evidence>
<feature type="transmembrane region" description="Helical" evidence="16">
    <location>
        <begin position="274"/>
        <end position="295"/>
    </location>
</feature>
<dbReference type="NCBIfam" id="TIGR01974">
    <property type="entry name" value="NDH_I_L"/>
    <property type="match status" value="1"/>
</dbReference>
<comment type="function">
    <text evidence="16">Core subunit of the mitochondrial membrane respiratory chain NADH dehydrogenase (Complex I) which catalyzes electron transfer from NADH through the respiratory chain, using ubiquinone as an electron acceptor. Essential for the catalytic activity and assembly of complex I.</text>
</comment>
<feature type="transmembrane region" description="Helical" evidence="16">
    <location>
        <begin position="86"/>
        <end position="107"/>
    </location>
</feature>
<feature type="transmembrane region" description="Helical" evidence="16">
    <location>
        <begin position="119"/>
        <end position="136"/>
    </location>
</feature>
<feature type="domain" description="NADH-Ubiquinone oxidoreductase (complex I) chain 5 N-terminal" evidence="18">
    <location>
        <begin position="70"/>
        <end position="120"/>
    </location>
</feature>
<keyword evidence="12 16" id="KW-0830">Ubiquinone</keyword>
<feature type="transmembrane region" description="Helical" evidence="16">
    <location>
        <begin position="404"/>
        <end position="425"/>
    </location>
</feature>
<evidence type="ECO:0000256" key="13">
    <source>
        <dbReference type="ARBA" id="ARBA00023128"/>
    </source>
</evidence>
<evidence type="ECO:0000256" key="12">
    <source>
        <dbReference type="ARBA" id="ARBA00023075"/>
    </source>
</evidence>
<dbReference type="Pfam" id="PF06455">
    <property type="entry name" value="NADH5_C"/>
    <property type="match status" value="1"/>
</dbReference>
<evidence type="ECO:0000256" key="10">
    <source>
        <dbReference type="ARBA" id="ARBA00022989"/>
    </source>
</evidence>
<comment type="similarity">
    <text evidence="16">Belongs to the complex I subunit 5 family.</text>
</comment>
<evidence type="ECO:0000256" key="9">
    <source>
        <dbReference type="ARBA" id="ARBA00022982"/>
    </source>
</evidence>
<evidence type="ECO:0000256" key="15">
    <source>
        <dbReference type="ARBA" id="ARBA00049551"/>
    </source>
</evidence>
<evidence type="ECO:0000256" key="14">
    <source>
        <dbReference type="ARBA" id="ARBA00023136"/>
    </source>
</evidence>